<organism evidence="2 3">
    <name type="scientific">Gigaspora margarita</name>
    <dbReference type="NCBI Taxonomy" id="4874"/>
    <lineage>
        <taxon>Eukaryota</taxon>
        <taxon>Fungi</taxon>
        <taxon>Fungi incertae sedis</taxon>
        <taxon>Mucoromycota</taxon>
        <taxon>Glomeromycotina</taxon>
        <taxon>Glomeromycetes</taxon>
        <taxon>Diversisporales</taxon>
        <taxon>Gigasporaceae</taxon>
        <taxon>Gigaspora</taxon>
    </lineage>
</organism>
<feature type="compositionally biased region" description="Polar residues" evidence="1">
    <location>
        <begin position="21"/>
        <end position="43"/>
    </location>
</feature>
<sequence>DMERHPRKTIIILMSKEKRNNTLTPTSTDTRGNTTQLKAQQTNRQEKTKIERQIEQIGKLKLVTHNTQGQNE</sequence>
<feature type="region of interest" description="Disordered" evidence="1">
    <location>
        <begin position="17"/>
        <end position="49"/>
    </location>
</feature>
<evidence type="ECO:0000313" key="2">
    <source>
        <dbReference type="EMBL" id="CAG8840182.1"/>
    </source>
</evidence>
<feature type="non-terminal residue" evidence="2">
    <location>
        <position position="1"/>
    </location>
</feature>
<comment type="caution">
    <text evidence="2">The sequence shown here is derived from an EMBL/GenBank/DDBJ whole genome shotgun (WGS) entry which is preliminary data.</text>
</comment>
<dbReference type="EMBL" id="CAJVQB010062278">
    <property type="protein sequence ID" value="CAG8840182.1"/>
    <property type="molecule type" value="Genomic_DNA"/>
</dbReference>
<dbReference type="Proteomes" id="UP000789901">
    <property type="component" value="Unassembled WGS sequence"/>
</dbReference>
<evidence type="ECO:0000313" key="3">
    <source>
        <dbReference type="Proteomes" id="UP000789901"/>
    </source>
</evidence>
<keyword evidence="3" id="KW-1185">Reference proteome</keyword>
<feature type="non-terminal residue" evidence="2">
    <location>
        <position position="72"/>
    </location>
</feature>
<protein>
    <submittedName>
        <fullName evidence="2">16832_t:CDS:1</fullName>
    </submittedName>
</protein>
<name>A0ABN7WVJ7_GIGMA</name>
<reference evidence="2 3" key="1">
    <citation type="submission" date="2021-06" db="EMBL/GenBank/DDBJ databases">
        <authorList>
            <person name="Kallberg Y."/>
            <person name="Tangrot J."/>
            <person name="Rosling A."/>
        </authorList>
    </citation>
    <scope>NUCLEOTIDE SEQUENCE [LARGE SCALE GENOMIC DNA]</scope>
    <source>
        <strain evidence="2 3">120-4 pot B 10/14</strain>
    </source>
</reference>
<proteinExistence type="predicted"/>
<evidence type="ECO:0000256" key="1">
    <source>
        <dbReference type="SAM" id="MobiDB-lite"/>
    </source>
</evidence>
<gene>
    <name evidence="2" type="ORF">GMARGA_LOCUS34790</name>
</gene>
<accession>A0ABN7WVJ7</accession>